<dbReference type="InterPro" id="IPR036779">
    <property type="entry name" value="LysM_dom_sf"/>
</dbReference>
<dbReference type="EMBL" id="CP035281">
    <property type="protein sequence ID" value="QAT42855.1"/>
    <property type="molecule type" value="Genomic_DNA"/>
</dbReference>
<gene>
    <name evidence="2" type="ORF">EQM06_06180</name>
</gene>
<evidence type="ECO:0000313" key="2">
    <source>
        <dbReference type="EMBL" id="QAT42855.1"/>
    </source>
</evidence>
<protein>
    <submittedName>
        <fullName evidence="2">LysM peptidoglycan-binding domain-containing protein</fullName>
    </submittedName>
</protein>
<evidence type="ECO:0000313" key="3">
    <source>
        <dbReference type="Proteomes" id="UP000287601"/>
    </source>
</evidence>
<reference evidence="2 3" key="1">
    <citation type="submission" date="2019-01" db="EMBL/GenBank/DDBJ databases">
        <title>Draft genomes of a novel of Aminipila strains.</title>
        <authorList>
            <person name="Ma S."/>
        </authorList>
    </citation>
    <scope>NUCLEOTIDE SEQUENCE [LARGE SCALE GENOMIC DNA]</scope>
    <source>
        <strain evidence="3">JN-39</strain>
    </source>
</reference>
<feature type="domain" description="LysM" evidence="1">
    <location>
        <begin position="49"/>
        <end position="99"/>
    </location>
</feature>
<dbReference type="OrthoDB" id="1716479at2"/>
<keyword evidence="3" id="KW-1185">Reference proteome</keyword>
<dbReference type="SMART" id="SM00257">
    <property type="entry name" value="LysM"/>
    <property type="match status" value="1"/>
</dbReference>
<dbReference type="KEGG" id="amij:EQM06_06180"/>
<dbReference type="PROSITE" id="PS51782">
    <property type="entry name" value="LYSM"/>
    <property type="match status" value="1"/>
</dbReference>
<dbReference type="Gene3D" id="3.10.350.10">
    <property type="entry name" value="LysM domain"/>
    <property type="match status" value="1"/>
</dbReference>
<dbReference type="SUPFAM" id="SSF54106">
    <property type="entry name" value="LysM domain"/>
    <property type="match status" value="1"/>
</dbReference>
<sequence>MKNRKKSYRIKSKFRFTTSITLALILLVFMANNLLGMDNVSSLTKSEPIEIQIESGDSLWNIAGKYGPEHTDIRKTVDEICSLNEITADSLYPGQRILIPDYAK</sequence>
<accession>A0A410PVA4</accession>
<name>A0A410PVA4_9FIRM</name>
<dbReference type="InterPro" id="IPR018392">
    <property type="entry name" value="LysM"/>
</dbReference>
<dbReference type="RefSeq" id="WP_128745504.1">
    <property type="nucleotide sequence ID" value="NZ_CP035281.1"/>
</dbReference>
<evidence type="ECO:0000259" key="1">
    <source>
        <dbReference type="PROSITE" id="PS51782"/>
    </source>
</evidence>
<dbReference type="Proteomes" id="UP000287601">
    <property type="component" value="Chromosome"/>
</dbReference>
<dbReference type="CDD" id="cd00118">
    <property type="entry name" value="LysM"/>
    <property type="match status" value="1"/>
</dbReference>
<proteinExistence type="predicted"/>
<dbReference type="Pfam" id="PF01476">
    <property type="entry name" value="LysM"/>
    <property type="match status" value="1"/>
</dbReference>
<dbReference type="AlphaFoldDB" id="A0A410PVA4"/>
<organism evidence="2 3">
    <name type="scientific">Aminipila luticellarii</name>
    <dbReference type="NCBI Taxonomy" id="2507160"/>
    <lineage>
        <taxon>Bacteria</taxon>
        <taxon>Bacillati</taxon>
        <taxon>Bacillota</taxon>
        <taxon>Clostridia</taxon>
        <taxon>Peptostreptococcales</taxon>
        <taxon>Anaerovoracaceae</taxon>
        <taxon>Aminipila</taxon>
    </lineage>
</organism>